<keyword evidence="3" id="KW-1185">Reference proteome</keyword>
<accession>A0A9D3UHA9</accession>
<feature type="domain" description="MULE transposase" evidence="1">
    <location>
        <begin position="31"/>
        <end position="81"/>
    </location>
</feature>
<sequence length="97" mass="11174">MEKQRMDLVEGPVAVKMSLNVHVYAVQMRIIGLDECWLKGYYGGHLLAVVGVDANDCIYPVAFAVVESENKQSWFWFLELLHRDLEIDNSYNICFMS</sequence>
<gene>
    <name evidence="2" type="ORF">J1N35_041411</name>
</gene>
<dbReference type="AlphaFoldDB" id="A0A9D3UHA9"/>
<dbReference type="Proteomes" id="UP000828251">
    <property type="component" value="Unassembled WGS sequence"/>
</dbReference>
<evidence type="ECO:0000259" key="1">
    <source>
        <dbReference type="Pfam" id="PF10551"/>
    </source>
</evidence>
<comment type="caution">
    <text evidence="2">The sequence shown here is derived from an EMBL/GenBank/DDBJ whole genome shotgun (WGS) entry which is preliminary data.</text>
</comment>
<dbReference type="PANTHER" id="PTHR31973">
    <property type="entry name" value="POLYPROTEIN, PUTATIVE-RELATED"/>
    <property type="match status" value="1"/>
</dbReference>
<dbReference type="EMBL" id="JAIQCV010000012">
    <property type="protein sequence ID" value="KAH1039668.1"/>
    <property type="molecule type" value="Genomic_DNA"/>
</dbReference>
<evidence type="ECO:0000313" key="3">
    <source>
        <dbReference type="Proteomes" id="UP000828251"/>
    </source>
</evidence>
<dbReference type="OrthoDB" id="1743623at2759"/>
<protein>
    <recommendedName>
        <fullName evidence="1">MULE transposase domain-containing protein</fullName>
    </recommendedName>
</protein>
<organism evidence="2 3">
    <name type="scientific">Gossypium stocksii</name>
    <dbReference type="NCBI Taxonomy" id="47602"/>
    <lineage>
        <taxon>Eukaryota</taxon>
        <taxon>Viridiplantae</taxon>
        <taxon>Streptophyta</taxon>
        <taxon>Embryophyta</taxon>
        <taxon>Tracheophyta</taxon>
        <taxon>Spermatophyta</taxon>
        <taxon>Magnoliopsida</taxon>
        <taxon>eudicotyledons</taxon>
        <taxon>Gunneridae</taxon>
        <taxon>Pentapetalae</taxon>
        <taxon>rosids</taxon>
        <taxon>malvids</taxon>
        <taxon>Malvales</taxon>
        <taxon>Malvaceae</taxon>
        <taxon>Malvoideae</taxon>
        <taxon>Gossypium</taxon>
    </lineage>
</organism>
<evidence type="ECO:0000313" key="2">
    <source>
        <dbReference type="EMBL" id="KAH1039668.1"/>
    </source>
</evidence>
<name>A0A9D3UHA9_9ROSI</name>
<dbReference type="InterPro" id="IPR018289">
    <property type="entry name" value="MULE_transposase_dom"/>
</dbReference>
<reference evidence="2 3" key="1">
    <citation type="journal article" date="2021" name="Plant Biotechnol. J.">
        <title>Multi-omics assisted identification of the key and species-specific regulatory components of drought-tolerant mechanisms in Gossypium stocksii.</title>
        <authorList>
            <person name="Yu D."/>
            <person name="Ke L."/>
            <person name="Zhang D."/>
            <person name="Wu Y."/>
            <person name="Sun Y."/>
            <person name="Mei J."/>
            <person name="Sun J."/>
            <person name="Sun Y."/>
        </authorList>
    </citation>
    <scope>NUCLEOTIDE SEQUENCE [LARGE SCALE GENOMIC DNA]</scope>
    <source>
        <strain evidence="3">cv. E1</strain>
        <tissue evidence="2">Leaf</tissue>
    </source>
</reference>
<dbReference type="PANTHER" id="PTHR31973:SF199">
    <property type="entry name" value="SWIM-TYPE DOMAIN-CONTAINING PROTEIN"/>
    <property type="match status" value="1"/>
</dbReference>
<dbReference type="Pfam" id="PF10551">
    <property type="entry name" value="MULE"/>
    <property type="match status" value="1"/>
</dbReference>
<proteinExistence type="predicted"/>